<dbReference type="SUPFAM" id="SSF69635">
    <property type="entry name" value="Type III secretory system chaperone-like"/>
    <property type="match status" value="1"/>
</dbReference>
<dbReference type="Proteomes" id="UP000886842">
    <property type="component" value="Unassembled WGS sequence"/>
</dbReference>
<protein>
    <submittedName>
        <fullName evidence="1">YbjN domain-containing protein</fullName>
    </submittedName>
</protein>
<proteinExistence type="predicted"/>
<reference evidence="1" key="1">
    <citation type="submission" date="2020-10" db="EMBL/GenBank/DDBJ databases">
        <authorList>
            <person name="Gilroy R."/>
        </authorList>
    </citation>
    <scope>NUCLEOTIDE SEQUENCE</scope>
    <source>
        <strain evidence="1">ChiGjej1B1-24693</strain>
    </source>
</reference>
<name>A0A9D1KMB0_9ACTN</name>
<sequence>MSPASSDAIVRVIERSVDGLGLDWTRSSAHTVTVTLPGARKLTTACALEVGRHTVNVRAFVARRPEENHEAVHRWLLERNLRLALVGFALDRHGDIHLCGRIPVAVVTPDLVDELLGIIAETADSSFNTILELGFASSIRREWQWRLDRGESTANLAAFDHLRPPEAPPTSSES</sequence>
<dbReference type="AlphaFoldDB" id="A0A9D1KMB0"/>
<evidence type="ECO:0000313" key="2">
    <source>
        <dbReference type="Proteomes" id="UP000886842"/>
    </source>
</evidence>
<dbReference type="InterPro" id="IPR019660">
    <property type="entry name" value="Put_sensory_transdc_reg_YbjN"/>
</dbReference>
<reference evidence="1" key="2">
    <citation type="journal article" date="2021" name="PeerJ">
        <title>Extensive microbial diversity within the chicken gut microbiome revealed by metagenomics and culture.</title>
        <authorList>
            <person name="Gilroy R."/>
            <person name="Ravi A."/>
            <person name="Getino M."/>
            <person name="Pursley I."/>
            <person name="Horton D.L."/>
            <person name="Alikhan N.F."/>
            <person name="Baker D."/>
            <person name="Gharbi K."/>
            <person name="Hall N."/>
            <person name="Watson M."/>
            <person name="Adriaenssens E.M."/>
            <person name="Foster-Nyarko E."/>
            <person name="Jarju S."/>
            <person name="Secka A."/>
            <person name="Antonio M."/>
            <person name="Oren A."/>
            <person name="Chaudhuri R.R."/>
            <person name="La Ragione R."/>
            <person name="Hildebrand F."/>
            <person name="Pallen M.J."/>
        </authorList>
    </citation>
    <scope>NUCLEOTIDE SEQUENCE</scope>
    <source>
        <strain evidence="1">ChiGjej1B1-24693</strain>
    </source>
</reference>
<dbReference type="Gene3D" id="3.30.1460.10">
    <property type="match status" value="1"/>
</dbReference>
<organism evidence="1 2">
    <name type="scientific">Candidatus Avipropionibacterium avicola</name>
    <dbReference type="NCBI Taxonomy" id="2840701"/>
    <lineage>
        <taxon>Bacteria</taxon>
        <taxon>Bacillati</taxon>
        <taxon>Actinomycetota</taxon>
        <taxon>Actinomycetes</taxon>
        <taxon>Propionibacteriales</taxon>
        <taxon>Propionibacteriaceae</taxon>
        <taxon>Propionibacteriaceae incertae sedis</taxon>
        <taxon>Candidatus Avipropionibacterium</taxon>
    </lineage>
</organism>
<dbReference type="EMBL" id="DVLP01000022">
    <property type="protein sequence ID" value="HIT74088.1"/>
    <property type="molecule type" value="Genomic_DNA"/>
</dbReference>
<evidence type="ECO:0000313" key="1">
    <source>
        <dbReference type="EMBL" id="HIT74088.1"/>
    </source>
</evidence>
<comment type="caution">
    <text evidence="1">The sequence shown here is derived from an EMBL/GenBank/DDBJ whole genome shotgun (WGS) entry which is preliminary data.</text>
</comment>
<dbReference type="Pfam" id="PF10722">
    <property type="entry name" value="YbjN"/>
    <property type="match status" value="1"/>
</dbReference>
<accession>A0A9D1KMB0</accession>
<gene>
    <name evidence="1" type="ORF">IAA98_00710</name>
</gene>